<feature type="compositionally biased region" description="Basic and acidic residues" evidence="1">
    <location>
        <begin position="158"/>
        <end position="167"/>
    </location>
</feature>
<sequence>MTAHVHRSICMSPVLARDTTWSGRSTVSGNGMSLSPSSILPALAVRKVTFGEIDAYLHPHIFIPCTNPCNSEKGILMQYNNTSNNNYDKLARQAFNEEYLLVDDVHRPAHPTTHEPQLHAQDSPSDERGTGTCPHGVGTCIDSGRAASGPAPFASPRSSDKHERVHLASEPVLGHAAPVPSSRLAAPARPSPGVGRAKRPPAQRVAKRTAVLAPCGTQPGSHELAPTTNAHRRAPAATSCARFVSRCRRGQAVEHTWTDCPIVVFTHAIAFIHRPLPLPTHV</sequence>
<dbReference type="InParanoid" id="A0A151GJU4"/>
<evidence type="ECO:0000313" key="2">
    <source>
        <dbReference type="EMBL" id="KYK57358.1"/>
    </source>
</evidence>
<comment type="caution">
    <text evidence="2">The sequence shown here is derived from an EMBL/GenBank/DDBJ whole genome shotgun (WGS) entry which is preliminary data.</text>
</comment>
<protein>
    <submittedName>
        <fullName evidence="2">Uncharacterized protein</fullName>
    </submittedName>
</protein>
<dbReference type="AlphaFoldDB" id="A0A151GJU4"/>
<name>A0A151GJU4_DRECN</name>
<evidence type="ECO:0000313" key="3">
    <source>
        <dbReference type="Proteomes" id="UP000076580"/>
    </source>
</evidence>
<reference evidence="2 3" key="1">
    <citation type="journal article" date="2016" name="Sci. Rep.">
        <title>Insights into Adaptations to a Near-Obligate Nematode Endoparasitic Lifestyle from the Finished Genome of Drechmeria coniospora.</title>
        <authorList>
            <person name="Zhang L."/>
            <person name="Zhou Z."/>
            <person name="Guo Q."/>
            <person name="Fokkens L."/>
            <person name="Miskei M."/>
            <person name="Pocsi I."/>
            <person name="Zhang W."/>
            <person name="Chen M."/>
            <person name="Wang L."/>
            <person name="Sun Y."/>
            <person name="Donzelli B.G."/>
            <person name="Gibson D.M."/>
            <person name="Nelson D.R."/>
            <person name="Luo J.G."/>
            <person name="Rep M."/>
            <person name="Liu H."/>
            <person name="Yang S."/>
            <person name="Wang J."/>
            <person name="Krasnoff S.B."/>
            <person name="Xu Y."/>
            <person name="Molnar I."/>
            <person name="Lin M."/>
        </authorList>
    </citation>
    <scope>NUCLEOTIDE SEQUENCE [LARGE SCALE GENOMIC DNA]</scope>
    <source>
        <strain evidence="2 3">ARSEF 6962</strain>
    </source>
</reference>
<dbReference type="Proteomes" id="UP000076580">
    <property type="component" value="Chromosome 02"/>
</dbReference>
<organism evidence="2 3">
    <name type="scientific">Drechmeria coniospora</name>
    <name type="common">Nematophagous fungus</name>
    <name type="synonym">Meria coniospora</name>
    <dbReference type="NCBI Taxonomy" id="98403"/>
    <lineage>
        <taxon>Eukaryota</taxon>
        <taxon>Fungi</taxon>
        <taxon>Dikarya</taxon>
        <taxon>Ascomycota</taxon>
        <taxon>Pezizomycotina</taxon>
        <taxon>Sordariomycetes</taxon>
        <taxon>Hypocreomycetidae</taxon>
        <taxon>Hypocreales</taxon>
        <taxon>Ophiocordycipitaceae</taxon>
        <taxon>Drechmeria</taxon>
    </lineage>
</organism>
<gene>
    <name evidence="2" type="ORF">DCS_04367</name>
</gene>
<dbReference type="GeneID" id="63717010"/>
<dbReference type="RefSeq" id="XP_040656710.1">
    <property type="nucleotide sequence ID" value="XM_040801677.1"/>
</dbReference>
<accession>A0A151GJU4</accession>
<proteinExistence type="predicted"/>
<feature type="compositionally biased region" description="Basic and acidic residues" evidence="1">
    <location>
        <begin position="108"/>
        <end position="117"/>
    </location>
</feature>
<feature type="region of interest" description="Disordered" evidence="1">
    <location>
        <begin position="108"/>
        <end position="201"/>
    </location>
</feature>
<dbReference type="EMBL" id="LAYC01000002">
    <property type="protein sequence ID" value="KYK57358.1"/>
    <property type="molecule type" value="Genomic_DNA"/>
</dbReference>
<evidence type="ECO:0000256" key="1">
    <source>
        <dbReference type="SAM" id="MobiDB-lite"/>
    </source>
</evidence>
<keyword evidence="3" id="KW-1185">Reference proteome</keyword>